<dbReference type="PANTHER" id="PTHR27006:SF632">
    <property type="entry name" value="PROTEIN KINASE DOMAIN-CONTAINING PROTEIN"/>
    <property type="match status" value="1"/>
</dbReference>
<evidence type="ECO:0000313" key="3">
    <source>
        <dbReference type="Proteomes" id="UP001054889"/>
    </source>
</evidence>
<name>A0AAV5E960_ELECO</name>
<dbReference type="Pfam" id="PF07714">
    <property type="entry name" value="PK_Tyr_Ser-Thr"/>
    <property type="match status" value="1"/>
</dbReference>
<dbReference type="PROSITE" id="PS50011">
    <property type="entry name" value="PROTEIN_KINASE_DOM"/>
    <property type="match status" value="1"/>
</dbReference>
<accession>A0AAV5E960</accession>
<dbReference type="InterPro" id="IPR001245">
    <property type="entry name" value="Ser-Thr/Tyr_kinase_cat_dom"/>
</dbReference>
<gene>
    <name evidence="2" type="primary">gb06272</name>
    <name evidence="2" type="ORF">PR202_gb06272</name>
</gene>
<sequence>MVYKAVLVEPKGKVIVVKMLNMEQFPSKSEKCFKAELMTLSQLRHRNLACVVGYAWESTKIKALVLKYMENGDLDAVIHDRGPDALRWTALGRLRGTRSGLLAHQVRYCYCALQHQTIQHFAG</sequence>
<dbReference type="EMBL" id="BQKI01000074">
    <property type="protein sequence ID" value="GJN19041.1"/>
    <property type="molecule type" value="Genomic_DNA"/>
</dbReference>
<dbReference type="PANTHER" id="PTHR27006">
    <property type="entry name" value="PROMASTIGOTE SURFACE ANTIGEN PROTEIN PSA"/>
    <property type="match status" value="1"/>
</dbReference>
<dbReference type="GO" id="GO:0005524">
    <property type="term" value="F:ATP binding"/>
    <property type="evidence" value="ECO:0007669"/>
    <property type="project" value="InterPro"/>
</dbReference>
<dbReference type="GO" id="GO:0004672">
    <property type="term" value="F:protein kinase activity"/>
    <property type="evidence" value="ECO:0007669"/>
    <property type="project" value="InterPro"/>
</dbReference>
<dbReference type="Gene3D" id="1.10.510.10">
    <property type="entry name" value="Transferase(Phosphotransferase) domain 1"/>
    <property type="match status" value="1"/>
</dbReference>
<evidence type="ECO:0000313" key="2">
    <source>
        <dbReference type="EMBL" id="GJN19041.1"/>
    </source>
</evidence>
<reference evidence="2" key="2">
    <citation type="submission" date="2021-12" db="EMBL/GenBank/DDBJ databases">
        <title>Resequencing data analysis of finger millet.</title>
        <authorList>
            <person name="Hatakeyama M."/>
            <person name="Aluri S."/>
            <person name="Balachadran M.T."/>
            <person name="Sivarajan S.R."/>
            <person name="Poveda L."/>
            <person name="Shimizu-Inatsugi R."/>
            <person name="Schlapbach R."/>
            <person name="Sreeman S.M."/>
            <person name="Shimizu K.K."/>
        </authorList>
    </citation>
    <scope>NUCLEOTIDE SEQUENCE</scope>
</reference>
<feature type="domain" description="Protein kinase" evidence="1">
    <location>
        <begin position="1"/>
        <end position="123"/>
    </location>
</feature>
<evidence type="ECO:0000259" key="1">
    <source>
        <dbReference type="PROSITE" id="PS50011"/>
    </source>
</evidence>
<comment type="caution">
    <text evidence="2">The sequence shown here is derived from an EMBL/GenBank/DDBJ whole genome shotgun (WGS) entry which is preliminary data.</text>
</comment>
<proteinExistence type="predicted"/>
<dbReference type="Proteomes" id="UP001054889">
    <property type="component" value="Unassembled WGS sequence"/>
</dbReference>
<keyword evidence="3" id="KW-1185">Reference proteome</keyword>
<reference evidence="2" key="1">
    <citation type="journal article" date="2018" name="DNA Res.">
        <title>Multiple hybrid de novo genome assembly of finger millet, an orphan allotetraploid crop.</title>
        <authorList>
            <person name="Hatakeyama M."/>
            <person name="Aluri S."/>
            <person name="Balachadran M.T."/>
            <person name="Sivarajan S.R."/>
            <person name="Patrignani A."/>
            <person name="Gruter S."/>
            <person name="Poveda L."/>
            <person name="Shimizu-Inatsugi R."/>
            <person name="Baeten J."/>
            <person name="Francoijs K.J."/>
            <person name="Nataraja K.N."/>
            <person name="Reddy Y.A.N."/>
            <person name="Phadnis S."/>
            <person name="Ravikumar R.L."/>
            <person name="Schlapbach R."/>
            <person name="Sreeman S.M."/>
            <person name="Shimizu K.K."/>
        </authorList>
    </citation>
    <scope>NUCLEOTIDE SEQUENCE</scope>
</reference>
<dbReference type="InterPro" id="IPR011009">
    <property type="entry name" value="Kinase-like_dom_sf"/>
</dbReference>
<dbReference type="AlphaFoldDB" id="A0AAV5E960"/>
<dbReference type="SUPFAM" id="SSF56112">
    <property type="entry name" value="Protein kinase-like (PK-like)"/>
    <property type="match status" value="1"/>
</dbReference>
<dbReference type="InterPro" id="IPR000719">
    <property type="entry name" value="Prot_kinase_dom"/>
</dbReference>
<organism evidence="2 3">
    <name type="scientific">Eleusine coracana subsp. coracana</name>
    <dbReference type="NCBI Taxonomy" id="191504"/>
    <lineage>
        <taxon>Eukaryota</taxon>
        <taxon>Viridiplantae</taxon>
        <taxon>Streptophyta</taxon>
        <taxon>Embryophyta</taxon>
        <taxon>Tracheophyta</taxon>
        <taxon>Spermatophyta</taxon>
        <taxon>Magnoliopsida</taxon>
        <taxon>Liliopsida</taxon>
        <taxon>Poales</taxon>
        <taxon>Poaceae</taxon>
        <taxon>PACMAD clade</taxon>
        <taxon>Chloridoideae</taxon>
        <taxon>Cynodonteae</taxon>
        <taxon>Eleusininae</taxon>
        <taxon>Eleusine</taxon>
    </lineage>
</organism>
<protein>
    <recommendedName>
        <fullName evidence="1">Protein kinase domain-containing protein</fullName>
    </recommendedName>
</protein>